<dbReference type="Proteomes" id="UP000029391">
    <property type="component" value="Unassembled WGS sequence"/>
</dbReference>
<accession>A0A091B935</accession>
<dbReference type="PANTHER" id="PTHR34406:SF1">
    <property type="entry name" value="PROTEIN YCEI"/>
    <property type="match status" value="1"/>
</dbReference>
<dbReference type="RefSeq" id="WP_026817368.1">
    <property type="nucleotide sequence ID" value="NZ_AUFF01000008.1"/>
</dbReference>
<feature type="chain" id="PRO_5001870949" description="Lipid/polyisoprenoid-binding YceI-like domain-containing protein" evidence="1">
    <location>
        <begin position="21"/>
        <end position="193"/>
    </location>
</feature>
<dbReference type="EMBL" id="AWXU01000040">
    <property type="protein sequence ID" value="KFN49178.1"/>
    <property type="molecule type" value="Genomic_DNA"/>
</dbReference>
<reference evidence="3 4" key="1">
    <citation type="submission" date="2013-09" db="EMBL/GenBank/DDBJ databases">
        <title>Genome sequencing of Arenimonas composti.</title>
        <authorList>
            <person name="Chen F."/>
            <person name="Wang G."/>
        </authorList>
    </citation>
    <scope>NUCLEOTIDE SEQUENCE [LARGE SCALE GENOMIC DNA]</scope>
    <source>
        <strain evidence="3 4">TR7-09</strain>
    </source>
</reference>
<comment type="caution">
    <text evidence="3">The sequence shown here is derived from an EMBL/GenBank/DDBJ whole genome shotgun (WGS) entry which is preliminary data.</text>
</comment>
<sequence>MLKRLLLASLLAASTSVAFAAEPYAIDPSHTNVVFTWNHLGFSNLSGRFEQVQGDFQFDAEDPTKSTLSVTIPVTSLSTGVGRLDEHLRGSDFFDVAKYPEARFVSSAITAVGEGRYAVAGELTIRGVTKPAVLGVTVNRIGPHPMSKKPAAGFDATMTIKRSDFGMTYALPAVPDEIRITISTETSLITPAE</sequence>
<evidence type="ECO:0000256" key="1">
    <source>
        <dbReference type="SAM" id="SignalP"/>
    </source>
</evidence>
<keyword evidence="1" id="KW-0732">Signal</keyword>
<feature type="signal peptide" evidence="1">
    <location>
        <begin position="1"/>
        <end position="20"/>
    </location>
</feature>
<organism evidence="3 4">
    <name type="scientific">Arenimonas composti TR7-09 = DSM 18010</name>
    <dbReference type="NCBI Taxonomy" id="1121013"/>
    <lineage>
        <taxon>Bacteria</taxon>
        <taxon>Pseudomonadati</taxon>
        <taxon>Pseudomonadota</taxon>
        <taxon>Gammaproteobacteria</taxon>
        <taxon>Lysobacterales</taxon>
        <taxon>Lysobacteraceae</taxon>
        <taxon>Arenimonas</taxon>
    </lineage>
</organism>
<feature type="domain" description="Lipid/polyisoprenoid-binding YceI-like" evidence="2">
    <location>
        <begin position="23"/>
        <end position="187"/>
    </location>
</feature>
<dbReference type="SUPFAM" id="SSF101874">
    <property type="entry name" value="YceI-like"/>
    <property type="match status" value="1"/>
</dbReference>
<dbReference type="SMART" id="SM00867">
    <property type="entry name" value="YceI"/>
    <property type="match status" value="1"/>
</dbReference>
<keyword evidence="4" id="KW-1185">Reference proteome</keyword>
<dbReference type="OrthoDB" id="9811006at2"/>
<protein>
    <recommendedName>
        <fullName evidence="2">Lipid/polyisoprenoid-binding YceI-like domain-containing protein</fullName>
    </recommendedName>
</protein>
<dbReference type="InterPro" id="IPR036761">
    <property type="entry name" value="TTHA0802/YceI-like_sf"/>
</dbReference>
<dbReference type="STRING" id="1121013.GCA_000426365_02428"/>
<evidence type="ECO:0000313" key="3">
    <source>
        <dbReference type="EMBL" id="KFN49178.1"/>
    </source>
</evidence>
<name>A0A091B935_9GAMM</name>
<dbReference type="PANTHER" id="PTHR34406">
    <property type="entry name" value="PROTEIN YCEI"/>
    <property type="match status" value="1"/>
</dbReference>
<dbReference type="AlphaFoldDB" id="A0A091B935"/>
<evidence type="ECO:0000313" key="4">
    <source>
        <dbReference type="Proteomes" id="UP000029391"/>
    </source>
</evidence>
<gene>
    <name evidence="3" type="ORF">P873_12035</name>
</gene>
<dbReference type="eggNOG" id="COG2353">
    <property type="taxonomic scope" value="Bacteria"/>
</dbReference>
<evidence type="ECO:0000259" key="2">
    <source>
        <dbReference type="SMART" id="SM00867"/>
    </source>
</evidence>
<dbReference type="InterPro" id="IPR007372">
    <property type="entry name" value="Lipid/polyisoprenoid-bd_YceI"/>
</dbReference>
<proteinExistence type="predicted"/>
<dbReference type="Gene3D" id="2.40.128.110">
    <property type="entry name" value="Lipid/polyisoprenoid-binding, YceI-like"/>
    <property type="match status" value="1"/>
</dbReference>
<dbReference type="Pfam" id="PF04264">
    <property type="entry name" value="YceI"/>
    <property type="match status" value="1"/>
</dbReference>